<evidence type="ECO:0000256" key="3">
    <source>
        <dbReference type="SAM" id="MobiDB-lite"/>
    </source>
</evidence>
<comment type="caution">
    <text evidence="7">The sequence shown here is derived from an EMBL/GenBank/DDBJ whole genome shotgun (WGS) entry which is preliminary data.</text>
</comment>
<accession>A0ABP5USX9</accession>
<feature type="chain" id="PRO_5047319452" description="CopC domain-containing protein" evidence="5">
    <location>
        <begin position="27"/>
        <end position="239"/>
    </location>
</feature>
<evidence type="ECO:0000256" key="5">
    <source>
        <dbReference type="SAM" id="SignalP"/>
    </source>
</evidence>
<feature type="region of interest" description="Disordered" evidence="3">
    <location>
        <begin position="153"/>
        <end position="172"/>
    </location>
</feature>
<feature type="signal peptide" evidence="5">
    <location>
        <begin position="1"/>
        <end position="26"/>
    </location>
</feature>
<evidence type="ECO:0000256" key="1">
    <source>
        <dbReference type="ARBA" id="ARBA00022729"/>
    </source>
</evidence>
<keyword evidence="4" id="KW-0472">Membrane</keyword>
<dbReference type="RefSeq" id="WP_344619614.1">
    <property type="nucleotide sequence ID" value="NZ_BAAARV010000104.1"/>
</dbReference>
<evidence type="ECO:0000256" key="2">
    <source>
        <dbReference type="ARBA" id="ARBA00023008"/>
    </source>
</evidence>
<keyword evidence="8" id="KW-1185">Reference proteome</keyword>
<reference evidence="8" key="1">
    <citation type="journal article" date="2019" name="Int. J. Syst. Evol. Microbiol.">
        <title>The Global Catalogue of Microorganisms (GCM) 10K type strain sequencing project: providing services to taxonomists for standard genome sequencing and annotation.</title>
        <authorList>
            <consortium name="The Broad Institute Genomics Platform"/>
            <consortium name="The Broad Institute Genome Sequencing Center for Infectious Disease"/>
            <person name="Wu L."/>
            <person name="Ma J."/>
        </authorList>
    </citation>
    <scope>NUCLEOTIDE SEQUENCE [LARGE SCALE GENOMIC DNA]</scope>
    <source>
        <strain evidence="8">JCM 3272</strain>
    </source>
</reference>
<evidence type="ECO:0000313" key="7">
    <source>
        <dbReference type="EMBL" id="GAA2387224.1"/>
    </source>
</evidence>
<keyword evidence="4" id="KW-0812">Transmembrane</keyword>
<dbReference type="EMBL" id="BAAARV010000104">
    <property type="protein sequence ID" value="GAA2387224.1"/>
    <property type="molecule type" value="Genomic_DNA"/>
</dbReference>
<gene>
    <name evidence="7" type="ORF">GCM10010170_098080</name>
</gene>
<dbReference type="Proteomes" id="UP001501444">
    <property type="component" value="Unassembled WGS sequence"/>
</dbReference>
<organism evidence="7 8">
    <name type="scientific">Dactylosporangium salmoneum</name>
    <dbReference type="NCBI Taxonomy" id="53361"/>
    <lineage>
        <taxon>Bacteria</taxon>
        <taxon>Bacillati</taxon>
        <taxon>Actinomycetota</taxon>
        <taxon>Actinomycetes</taxon>
        <taxon>Micromonosporales</taxon>
        <taxon>Micromonosporaceae</taxon>
        <taxon>Dactylosporangium</taxon>
    </lineage>
</organism>
<evidence type="ECO:0000256" key="4">
    <source>
        <dbReference type="SAM" id="Phobius"/>
    </source>
</evidence>
<proteinExistence type="predicted"/>
<dbReference type="InterPro" id="IPR014756">
    <property type="entry name" value="Ig_E-set"/>
</dbReference>
<evidence type="ECO:0000259" key="6">
    <source>
        <dbReference type="Pfam" id="PF04234"/>
    </source>
</evidence>
<name>A0ABP5USX9_9ACTN</name>
<sequence>MRLPVRVCAVLLVLAAVVLPASPAAAHGQLAMSDPVADSTVSQPKSELTLYFTETPASYAFFTVTTPSGRRVEGPWRSGEPKRLDRPVQEYYLVNGKFEPRTFNTGYPAVIAVSHWPEQGQYAVAYQTVASDGEAVKGTLKFTYSGPLTPPPAGWAAPTSGPSDALTKALSGEPAATPGLFSDVRSAPPAPAPAPAAAPPTPFVLTDWLIPALIVVGVGWIVVAAARRAPVVTKKRRRA</sequence>
<keyword evidence="2" id="KW-0186">Copper</keyword>
<dbReference type="Gene3D" id="2.60.40.1220">
    <property type="match status" value="1"/>
</dbReference>
<keyword evidence="1 5" id="KW-0732">Signal</keyword>
<dbReference type="InterPro" id="IPR014755">
    <property type="entry name" value="Cu-Rt/internalin_Ig-like"/>
</dbReference>
<feature type="transmembrane region" description="Helical" evidence="4">
    <location>
        <begin position="208"/>
        <end position="226"/>
    </location>
</feature>
<dbReference type="Pfam" id="PF04234">
    <property type="entry name" value="CopC"/>
    <property type="match status" value="1"/>
</dbReference>
<keyword evidence="4" id="KW-1133">Transmembrane helix</keyword>
<feature type="region of interest" description="Disordered" evidence="3">
    <location>
        <begin position="177"/>
        <end position="197"/>
    </location>
</feature>
<feature type="compositionally biased region" description="Pro residues" evidence="3">
    <location>
        <begin position="188"/>
        <end position="197"/>
    </location>
</feature>
<protein>
    <recommendedName>
        <fullName evidence="6">CopC domain-containing protein</fullName>
    </recommendedName>
</protein>
<evidence type="ECO:0000313" key="8">
    <source>
        <dbReference type="Proteomes" id="UP001501444"/>
    </source>
</evidence>
<dbReference type="SUPFAM" id="SSF81296">
    <property type="entry name" value="E set domains"/>
    <property type="match status" value="1"/>
</dbReference>
<dbReference type="InterPro" id="IPR007348">
    <property type="entry name" value="CopC_dom"/>
</dbReference>
<feature type="domain" description="CopC" evidence="6">
    <location>
        <begin position="27"/>
        <end position="143"/>
    </location>
</feature>